<dbReference type="PANTHER" id="PTHR33868:SF17">
    <property type="entry name" value="OS08G0400300 PROTEIN"/>
    <property type="match status" value="1"/>
</dbReference>
<keyword evidence="1" id="KW-0175">Coiled coil</keyword>
<feature type="region of interest" description="Disordered" evidence="2">
    <location>
        <begin position="261"/>
        <end position="280"/>
    </location>
</feature>
<dbReference type="OMA" id="DESDHTA"/>
<feature type="transmembrane region" description="Helical" evidence="3">
    <location>
        <begin position="450"/>
        <end position="478"/>
    </location>
</feature>
<evidence type="ECO:0000313" key="5">
    <source>
        <dbReference type="Proteomes" id="UP000298652"/>
    </source>
</evidence>
<dbReference type="EMBL" id="CM016557">
    <property type="protein sequence ID" value="TKW10146.1"/>
    <property type="molecule type" value="Genomic_DNA"/>
</dbReference>
<accession>A0A4V6D8K9</accession>
<keyword evidence="3" id="KW-0472">Membrane</keyword>
<reference evidence="4" key="1">
    <citation type="submission" date="2019-03" db="EMBL/GenBank/DDBJ databases">
        <title>WGS assembly of Setaria viridis.</title>
        <authorList>
            <person name="Huang P."/>
            <person name="Jenkins J."/>
            <person name="Grimwood J."/>
            <person name="Barry K."/>
            <person name="Healey A."/>
            <person name="Mamidi S."/>
            <person name="Sreedasyam A."/>
            <person name="Shu S."/>
            <person name="Feldman M."/>
            <person name="Wu J."/>
            <person name="Yu Y."/>
            <person name="Chen C."/>
            <person name="Johnson J."/>
            <person name="Rokhsar D."/>
            <person name="Baxter I."/>
            <person name="Schmutz J."/>
            <person name="Brutnell T."/>
            <person name="Kellogg E."/>
        </authorList>
    </citation>
    <scope>NUCLEOTIDE SEQUENCE [LARGE SCALE GENOMIC DNA]</scope>
</reference>
<organism evidence="4 5">
    <name type="scientific">Setaria viridis</name>
    <name type="common">Green bristlegrass</name>
    <name type="synonym">Setaria italica subsp. viridis</name>
    <dbReference type="NCBI Taxonomy" id="4556"/>
    <lineage>
        <taxon>Eukaryota</taxon>
        <taxon>Viridiplantae</taxon>
        <taxon>Streptophyta</taxon>
        <taxon>Embryophyta</taxon>
        <taxon>Tracheophyta</taxon>
        <taxon>Spermatophyta</taxon>
        <taxon>Magnoliopsida</taxon>
        <taxon>Liliopsida</taxon>
        <taxon>Poales</taxon>
        <taxon>Poaceae</taxon>
        <taxon>PACMAD clade</taxon>
        <taxon>Panicoideae</taxon>
        <taxon>Panicodae</taxon>
        <taxon>Paniceae</taxon>
        <taxon>Cenchrinae</taxon>
        <taxon>Setaria</taxon>
    </lineage>
</organism>
<evidence type="ECO:0000256" key="3">
    <source>
        <dbReference type="SAM" id="Phobius"/>
    </source>
</evidence>
<proteinExistence type="predicted"/>
<feature type="compositionally biased region" description="Low complexity" evidence="2">
    <location>
        <begin position="319"/>
        <end position="334"/>
    </location>
</feature>
<keyword evidence="3" id="KW-1133">Transmembrane helix</keyword>
<feature type="coiled-coil region" evidence="1">
    <location>
        <begin position="351"/>
        <end position="378"/>
    </location>
</feature>
<feature type="region of interest" description="Disordered" evidence="2">
    <location>
        <begin position="313"/>
        <end position="340"/>
    </location>
</feature>
<evidence type="ECO:0000256" key="1">
    <source>
        <dbReference type="SAM" id="Coils"/>
    </source>
</evidence>
<evidence type="ECO:0000313" key="4">
    <source>
        <dbReference type="EMBL" id="TKW10146.1"/>
    </source>
</evidence>
<gene>
    <name evidence="4" type="ORF">SEVIR_6G143100v2</name>
</gene>
<keyword evidence="3" id="KW-0812">Transmembrane</keyword>
<dbReference type="PANTHER" id="PTHR33868">
    <property type="entry name" value="EXPRESSED PROTEIN"/>
    <property type="match status" value="1"/>
</dbReference>
<evidence type="ECO:0000256" key="2">
    <source>
        <dbReference type="SAM" id="MobiDB-lite"/>
    </source>
</evidence>
<keyword evidence="5" id="KW-1185">Reference proteome</keyword>
<feature type="compositionally biased region" description="Polar residues" evidence="2">
    <location>
        <begin position="35"/>
        <end position="47"/>
    </location>
</feature>
<protein>
    <submittedName>
        <fullName evidence="4">Uncharacterized protein</fullName>
    </submittedName>
</protein>
<sequence>MAAAEARAAWQRAANRCLVQEDRKRAPKLACYPSSAEQQHGTNNGSCRHSEDHPISNFMPLSWNPMNSNLPPDVRWWVQLQPSFGIQKDLASERQCCLSRKIDEKKVEDSAPKPKHEETLLCEAADTSTEKSGDIFEPPWMVSSAFMKYSPETGLEELKTVGRYSQASKCSETASNCLYNDNEFPDFECIDPAPLKNPEKANFDMDVPWKEGEKTQPWWQIADENELALLVAEKAMQHIENCDLPRPTQTVPVHRTESYTRKNIGDYGGPSSPAGRVSHPVPGQCDHVKCSYSTGSTDELDLFKGNGVWEEHGRNDPFSVSQDFSSSSTTGSESKQTLQNVSERDKILEALRHSQTRAREAELAAKKADNEKDDIIKLLFRQASHLFACNQWLKIMQLENIVLQLKHKEHSIASIIPELPWMSLKEKPAQGQEQKDWTRRKGRRQKKGGGFFDAILFAVGLGLAGAGFLLGWTLGWLLPQL</sequence>
<name>A0A4V6D8K9_SETVI</name>
<dbReference type="AlphaFoldDB" id="A0A4V6D8K9"/>
<dbReference type="Proteomes" id="UP000298652">
    <property type="component" value="Chromosome 6"/>
</dbReference>
<feature type="region of interest" description="Disordered" evidence="2">
    <location>
        <begin position="30"/>
        <end position="51"/>
    </location>
</feature>
<dbReference type="Gramene" id="TKW10146">
    <property type="protein sequence ID" value="TKW10146"/>
    <property type="gene ID" value="SEVIR_6G143100v2"/>
</dbReference>